<keyword evidence="3" id="KW-0862">Zinc</keyword>
<evidence type="ECO:0000313" key="10">
    <source>
        <dbReference type="WBParaSite" id="Bm8154.1"/>
    </source>
</evidence>
<dbReference type="SUPFAM" id="SSF57863">
    <property type="entry name" value="ArfGap/RecO-like zinc finger"/>
    <property type="match status" value="1"/>
</dbReference>
<evidence type="ECO:0000256" key="1">
    <source>
        <dbReference type="ARBA" id="ARBA00022443"/>
    </source>
</evidence>
<dbReference type="Pfam" id="PF00169">
    <property type="entry name" value="PH"/>
    <property type="match status" value="1"/>
</dbReference>
<keyword evidence="3" id="KW-0863">Zinc-finger</keyword>
<dbReference type="InterPro" id="IPR001452">
    <property type="entry name" value="SH3_domain"/>
</dbReference>
<dbReference type="Pfam" id="PF01412">
    <property type="entry name" value="ArfGap"/>
    <property type="match status" value="1"/>
</dbReference>
<feature type="region of interest" description="Disordered" evidence="4">
    <location>
        <begin position="795"/>
        <end position="818"/>
    </location>
</feature>
<dbReference type="AlphaFoldDB" id="A0A4E9EY92"/>
<dbReference type="KEGG" id="bmy:BM_BM8154"/>
<accession>A0A8L7THB3</accession>
<dbReference type="CDD" id="cd08834">
    <property type="entry name" value="ArfGap_ASAP"/>
    <property type="match status" value="1"/>
</dbReference>
<dbReference type="SUPFAM" id="SSF50729">
    <property type="entry name" value="PH domain-like"/>
    <property type="match status" value="1"/>
</dbReference>
<feature type="domain" description="SH3" evidence="5">
    <location>
        <begin position="1053"/>
        <end position="1118"/>
    </location>
</feature>
<dbReference type="RefSeq" id="XP_001893333.2">
    <property type="nucleotide sequence ID" value="XM_001893298.2"/>
</dbReference>
<dbReference type="InterPro" id="IPR043593">
    <property type="entry name" value="ASAP"/>
</dbReference>
<dbReference type="PANTHER" id="PTHR45854:SF3">
    <property type="entry name" value="ARFGAP WITH SH3 DOMAIN, ANK REPEAT AND PH DOMAIN-CONTAINING PROTEIN"/>
    <property type="match status" value="1"/>
</dbReference>
<evidence type="ECO:0000259" key="6">
    <source>
        <dbReference type="PROSITE" id="PS50003"/>
    </source>
</evidence>
<evidence type="ECO:0000256" key="3">
    <source>
        <dbReference type="PROSITE-ProRule" id="PRU00288"/>
    </source>
</evidence>
<reference evidence="9" key="1">
    <citation type="journal article" date="2007" name="Science">
        <title>Draft genome of the filarial nematode parasite Brugia malayi.</title>
        <authorList>
            <person name="Ghedin E."/>
            <person name="Wang S."/>
            <person name="Spiro D."/>
            <person name="Caler E."/>
            <person name="Zhao Q."/>
            <person name="Crabtree J."/>
            <person name="Allen J.E."/>
            <person name="Delcher A.L."/>
            <person name="Guiliano D.B."/>
            <person name="Miranda-Saavedra D."/>
            <person name="Angiuoli S.V."/>
            <person name="Creasy T."/>
            <person name="Amedeo P."/>
            <person name="Haas B."/>
            <person name="El-Sayed N.M."/>
            <person name="Wortman J.R."/>
            <person name="Feldblyum T."/>
            <person name="Tallon L."/>
            <person name="Schatz M."/>
            <person name="Shumway M."/>
            <person name="Koo H."/>
            <person name="Salzberg S.L."/>
            <person name="Schobel S."/>
            <person name="Pertea M."/>
            <person name="Pop M."/>
            <person name="White O."/>
            <person name="Barton G.J."/>
            <person name="Carlow C.K."/>
            <person name="Crawford M.J."/>
            <person name="Daub J."/>
            <person name="Dimmic M.W."/>
            <person name="Estes C.F."/>
            <person name="Foster J.M."/>
            <person name="Ganatra M."/>
            <person name="Gregory W.F."/>
            <person name="Johnson N.M."/>
            <person name="Jin J."/>
            <person name="Komuniecki R."/>
            <person name="Korf I."/>
            <person name="Kumar S."/>
            <person name="Laney S."/>
            <person name="Li B.W."/>
            <person name="Li W."/>
            <person name="Lindblom T.H."/>
            <person name="Lustigman S."/>
            <person name="Ma D."/>
            <person name="Maina C.V."/>
            <person name="Martin D.M."/>
            <person name="McCarter J.P."/>
            <person name="McReynolds L."/>
            <person name="Mitreva M."/>
            <person name="Nutman T.B."/>
            <person name="Parkinson J."/>
            <person name="Peregrin-Alvarez J.M."/>
            <person name="Poole C."/>
            <person name="Ren Q."/>
            <person name="Saunders L."/>
            <person name="Sluder A.E."/>
            <person name="Smith K."/>
            <person name="Stanke M."/>
            <person name="Unnasch T.R."/>
            <person name="Ware J."/>
            <person name="Wei A.D."/>
            <person name="Weil G."/>
            <person name="Williams D.J."/>
            <person name="Zhang Y."/>
            <person name="Williams S.A."/>
            <person name="Fraser-Liggett C."/>
            <person name="Slatko B."/>
            <person name="Blaxter M.L."/>
            <person name="Scott A.L."/>
        </authorList>
    </citation>
    <scope>NUCLEOTIDE SEQUENCE</scope>
    <source>
        <strain evidence="9">FR3</strain>
    </source>
</reference>
<dbReference type="InterPro" id="IPR011993">
    <property type="entry name" value="PH-like_dom_sf"/>
</dbReference>
<evidence type="ECO:0000313" key="8">
    <source>
        <dbReference type="EMBL" id="VIO89413.1"/>
    </source>
</evidence>
<dbReference type="InterPro" id="IPR038508">
    <property type="entry name" value="ArfGAP_dom_sf"/>
</dbReference>
<evidence type="ECO:0000256" key="4">
    <source>
        <dbReference type="SAM" id="MobiDB-lite"/>
    </source>
</evidence>
<protein>
    <submittedName>
        <fullName evidence="8 10">GTP-ase activating protein for Arf containing protein</fullName>
    </submittedName>
</protein>
<keyword evidence="3" id="KW-0479">Metal-binding</keyword>
<sequence>MTASEGEGSYGAMLSSFTTSVKADLDSPVTSNFGNRIAEYRVEAQRIVEETEGYTVDFERLRKASKEVEDTLVILVRQLLAFGQAAKEIATKWTSRSESQYESDVAVILMKMECHIKDEADLTNLQMRNWQSNIVTPFLTLVEIGREIRNRGVERSCRDYENKYVKAEADARKHAKHAGYTRSQLGHGELAEQLTRERLMVQYELCKFLMSVDTVEDRRGPQLLRHFMELVRNQNSYYMNRVRVNEDFRQDMTKLEERMMTRNANRCAQRNTLWDLKGQLEANDELARCASGRRSSGRDSVNLGSRLSGINLVNASSALLNDNDPLNELATSTAFFPDLDFTQSGYLYKKSNKKLHKQWQKRRCRIEDGHFWLSHSDESAPPTKLSLLVSDCKPSTDDPKSFDLYCRERTYHLQADSETDAKRWMLALKREITRVKAKMLSAETPQGNEGGSSGAISELYERKMCVAKVRKLPGNNVCADCSSKEDVQWLSNIGALVCIACSGVHRELGVHVSRIQSLNLDVISPLEFLVPLSSGNIMINRLFEYDAAKCATWKPIPGCTRFDRQRFIQMKYRDRTFVQELDDPDASLTEAFNNCDFENTYRALLSPNLTKKPFFRNGPFHQMVLRETSLSLPLADLVMQLRIEISDMEAIIMDCIRCGNADMVAVLLRYRSLSSAVRSIHLHSLITCSENAQQKKITETLRSLQLGDSTQVQNVAVPPILFISTPDSASLSRSSSSVSSCPHLPSDSTASQNVISKPINVLMRNGTTISVPQSPLSMEDTGGNRLSKQIFVESEPAHSLVERETSAHNSTQTSGSKNFDERKEFLPFVVPLCTSTPSSNVDSARVVTHSNHYSVTLPSIPISSSPPISVTPAQNMAKSYIRSASEYSRTANSFEDPGDRSATVRSLPGHLAPQSSSTRDNDEIMGATFPIVASISLDPIPLNAQKQEMNIYVVAPGKEEIIDKEKYFVKGTSSAFDQARSNFTSDNEHARFSLMNSLAANNLRREMPRYMSRSIRLTRPAPAPPPLIGVKLKPPIPAPRRFPSLSRENKQRDCARRCRALYDCKADNADELSFRQGDIIVITKEKITGESDIWMEGYLENNPLCKGVFPTTFVTFLS</sequence>
<keyword evidence="9" id="KW-1185">Reference proteome</keyword>
<dbReference type="WBParaSite" id="Bm8154.1">
    <property type="protein sequence ID" value="Bm8154.1"/>
    <property type="gene ID" value="WBGene00228415"/>
</dbReference>
<gene>
    <name evidence="8" type="primary">Bm8154</name>
    <name evidence="8" type="ORF">BM_BM8154</name>
</gene>
<dbReference type="Gene3D" id="2.30.30.40">
    <property type="entry name" value="SH3 Domains"/>
    <property type="match status" value="1"/>
</dbReference>
<dbReference type="GeneID" id="6096787"/>
<organism evidence="8">
    <name type="scientific">Brugia malayi</name>
    <name type="common">Filarial nematode worm</name>
    <dbReference type="NCBI Taxonomy" id="6279"/>
    <lineage>
        <taxon>Eukaryota</taxon>
        <taxon>Metazoa</taxon>
        <taxon>Ecdysozoa</taxon>
        <taxon>Nematoda</taxon>
        <taxon>Chromadorea</taxon>
        <taxon>Rhabditida</taxon>
        <taxon>Spirurina</taxon>
        <taxon>Spiruromorpha</taxon>
        <taxon>Filarioidea</taxon>
        <taxon>Onchocercidae</taxon>
        <taxon>Brugia</taxon>
    </lineage>
</organism>
<reference evidence="8" key="2">
    <citation type="submission" date="2019-04" db="EMBL/GenBank/DDBJ databases">
        <authorList>
            <person name="Howe K."/>
            <person name="Paulini M."/>
            <person name="Williams G."/>
        </authorList>
    </citation>
    <scope>NUCLEOTIDE SEQUENCE [LARGE SCALE GENOMIC DNA]</scope>
    <source>
        <strain evidence="8">FR3</strain>
    </source>
</reference>
<dbReference type="GO" id="GO:0008270">
    <property type="term" value="F:zinc ion binding"/>
    <property type="evidence" value="ECO:0007669"/>
    <property type="project" value="UniProtKB-KW"/>
</dbReference>
<evidence type="ECO:0000259" key="7">
    <source>
        <dbReference type="PROSITE" id="PS50115"/>
    </source>
</evidence>
<dbReference type="PRINTS" id="PR00405">
    <property type="entry name" value="REVINTRACTNG"/>
</dbReference>
<dbReference type="SMART" id="SM00105">
    <property type="entry name" value="ArfGap"/>
    <property type="match status" value="1"/>
</dbReference>
<dbReference type="InterPro" id="IPR001849">
    <property type="entry name" value="PH_domain"/>
</dbReference>
<dbReference type="PANTHER" id="PTHR45854">
    <property type="entry name" value="ASAP FAMILY MEMBER"/>
    <property type="match status" value="1"/>
</dbReference>
<dbReference type="Gene3D" id="1.10.220.150">
    <property type="entry name" value="Arf GTPase activating protein"/>
    <property type="match status" value="1"/>
</dbReference>
<dbReference type="SUPFAM" id="SSF103657">
    <property type="entry name" value="BAR/IMD domain-like"/>
    <property type="match status" value="1"/>
</dbReference>
<dbReference type="Proteomes" id="UP000006672">
    <property type="component" value="Unassembled WGS sequence"/>
</dbReference>
<dbReference type="Gene3D" id="2.30.29.30">
    <property type="entry name" value="Pleckstrin-homology domain (PH domain)/Phosphotyrosine-binding domain (PTB)"/>
    <property type="match status" value="1"/>
</dbReference>
<dbReference type="PROSITE" id="PS50115">
    <property type="entry name" value="ARFGAP"/>
    <property type="match status" value="1"/>
</dbReference>
<dbReference type="EMBL" id="CAAKNF010000196">
    <property type="protein sequence ID" value="VIO89413.1"/>
    <property type="molecule type" value="Genomic_DNA"/>
</dbReference>
<evidence type="ECO:0000256" key="2">
    <source>
        <dbReference type="PROSITE-ProRule" id="PRU00192"/>
    </source>
</evidence>
<feature type="domain" description="PH" evidence="6">
    <location>
        <begin position="340"/>
        <end position="433"/>
    </location>
</feature>
<dbReference type="SUPFAM" id="SSF50044">
    <property type="entry name" value="SH3-domain"/>
    <property type="match status" value="1"/>
</dbReference>
<dbReference type="SMART" id="SM00326">
    <property type="entry name" value="SH3"/>
    <property type="match status" value="1"/>
</dbReference>
<dbReference type="PROSITE" id="PS50002">
    <property type="entry name" value="SH3"/>
    <property type="match status" value="1"/>
</dbReference>
<accession>A0A4E9EY92</accession>
<reference evidence="10" key="3">
    <citation type="submission" date="2022-04" db="UniProtKB">
        <authorList>
            <consortium name="WormBaseParasite"/>
        </authorList>
    </citation>
    <scope>IDENTIFICATION</scope>
</reference>
<proteinExistence type="predicted"/>
<dbReference type="SMART" id="SM00233">
    <property type="entry name" value="PH"/>
    <property type="match status" value="1"/>
</dbReference>
<dbReference type="OrthoDB" id="10070851at2759"/>
<dbReference type="Gene3D" id="1.20.1270.60">
    <property type="entry name" value="Arfaptin homology (AH) domain/BAR domain"/>
    <property type="match status" value="1"/>
</dbReference>
<evidence type="ECO:0000259" key="5">
    <source>
        <dbReference type="PROSITE" id="PS50002"/>
    </source>
</evidence>
<keyword evidence="1 2" id="KW-0728">SH3 domain</keyword>
<feature type="compositionally biased region" description="Polar residues" evidence="4">
    <location>
        <begin position="807"/>
        <end position="817"/>
    </location>
</feature>
<feature type="region of interest" description="Disordered" evidence="4">
    <location>
        <begin position="890"/>
        <end position="922"/>
    </location>
</feature>
<name>A0A4E9EY92_BRUMA</name>
<dbReference type="InterPro" id="IPR037278">
    <property type="entry name" value="ARFGAP/RecO"/>
</dbReference>
<evidence type="ECO:0000313" key="9">
    <source>
        <dbReference type="Proteomes" id="UP000006672"/>
    </source>
</evidence>
<dbReference type="PROSITE" id="PS50003">
    <property type="entry name" value="PH_DOMAIN"/>
    <property type="match status" value="1"/>
</dbReference>
<feature type="domain" description="Arf-GAP" evidence="7">
    <location>
        <begin position="463"/>
        <end position="585"/>
    </location>
</feature>
<dbReference type="CDD" id="cd07604">
    <property type="entry name" value="BAR_ASAPs"/>
    <property type="match status" value="1"/>
</dbReference>
<dbReference type="InterPro" id="IPR027267">
    <property type="entry name" value="AH/BAR_dom_sf"/>
</dbReference>
<dbReference type="CTD" id="6096787"/>
<dbReference type="InterPro" id="IPR036028">
    <property type="entry name" value="SH3-like_dom_sf"/>
</dbReference>
<dbReference type="GO" id="GO:0005096">
    <property type="term" value="F:GTPase activator activity"/>
    <property type="evidence" value="ECO:0007669"/>
    <property type="project" value="InterPro"/>
</dbReference>
<dbReference type="InterPro" id="IPR001164">
    <property type="entry name" value="ArfGAP_dom"/>
</dbReference>
<dbReference type="Pfam" id="PF14604">
    <property type="entry name" value="SH3_9"/>
    <property type="match status" value="1"/>
</dbReference>